<protein>
    <submittedName>
        <fullName evidence="1">HPr-rel-A system PqqD family peptide chaperone</fullName>
    </submittedName>
</protein>
<dbReference type="RefSeq" id="WP_394399482.1">
    <property type="nucleotide sequence ID" value="NZ_JBIGHW010000009.1"/>
</dbReference>
<evidence type="ECO:0000313" key="1">
    <source>
        <dbReference type="EMBL" id="MFG6442341.1"/>
    </source>
</evidence>
<reference evidence="1 2" key="1">
    <citation type="submission" date="2024-08" db="EMBL/GenBank/DDBJ databases">
        <authorList>
            <person name="Lu H."/>
        </authorList>
    </citation>
    <scope>NUCLEOTIDE SEQUENCE [LARGE SCALE GENOMIC DNA]</scope>
    <source>
        <strain evidence="1 2">LKC17W</strain>
    </source>
</reference>
<comment type="caution">
    <text evidence="1">The sequence shown here is derived from an EMBL/GenBank/DDBJ whole genome shotgun (WGS) entry which is preliminary data.</text>
</comment>
<keyword evidence="2" id="KW-1185">Reference proteome</keyword>
<dbReference type="NCBIfam" id="TIGR04353">
    <property type="entry name" value="PqqD_rel_X"/>
    <property type="match status" value="1"/>
</dbReference>
<dbReference type="EMBL" id="JBIGHW010000009">
    <property type="protein sequence ID" value="MFG6442341.1"/>
    <property type="molecule type" value="Genomic_DNA"/>
</dbReference>
<dbReference type="InterPro" id="IPR027599">
    <property type="entry name" value="PqqD-rel_X"/>
</dbReference>
<evidence type="ECO:0000313" key="2">
    <source>
        <dbReference type="Proteomes" id="UP001606301"/>
    </source>
</evidence>
<dbReference type="Proteomes" id="UP001606301">
    <property type="component" value="Unassembled WGS sequence"/>
</dbReference>
<gene>
    <name evidence="1" type="ORF">ACG0Z3_16780</name>
</gene>
<accession>A0ABW7FLX8</accession>
<name>A0ABW7FLX8_9BURK</name>
<organism evidence="1 2">
    <name type="scientific">Pelomonas margarita</name>
    <dbReference type="NCBI Taxonomy" id="3299031"/>
    <lineage>
        <taxon>Bacteria</taxon>
        <taxon>Pseudomonadati</taxon>
        <taxon>Pseudomonadota</taxon>
        <taxon>Betaproteobacteria</taxon>
        <taxon>Burkholderiales</taxon>
        <taxon>Sphaerotilaceae</taxon>
        <taxon>Roseateles</taxon>
    </lineage>
</organism>
<proteinExistence type="predicted"/>
<sequence length="95" mass="9936">MPWRLGGLTALRWRHLDGDWVIYDTGSGQTLAVDALMAAALMALESGCSGLADIEAQVCADLGVAADAGLRTQLQDGLAFFEQLGLVESLVGEAT</sequence>